<comment type="pathway">
    <text evidence="1 10 11">Cell wall biogenesis; peptidoglycan biosynthesis.</text>
</comment>
<dbReference type="GO" id="GO:0008360">
    <property type="term" value="P:regulation of cell shape"/>
    <property type="evidence" value="ECO:0007669"/>
    <property type="project" value="UniProtKB-KW"/>
</dbReference>
<feature type="binding site" evidence="10">
    <location>
        <position position="30"/>
    </location>
    <ligand>
        <name>UDP-N-acetyl-alpha-D-muramoyl-L-alanyl-D-glutamate</name>
        <dbReference type="ChEBI" id="CHEBI:83900"/>
    </ligand>
</feature>
<feature type="binding site" evidence="10">
    <location>
        <begin position="113"/>
        <end position="119"/>
    </location>
    <ligand>
        <name>ATP</name>
        <dbReference type="ChEBI" id="CHEBI:30616"/>
    </ligand>
</feature>
<evidence type="ECO:0000256" key="2">
    <source>
        <dbReference type="ARBA" id="ARBA00005898"/>
    </source>
</evidence>
<evidence type="ECO:0000256" key="9">
    <source>
        <dbReference type="ARBA" id="ARBA00023316"/>
    </source>
</evidence>
<dbReference type="UniPathway" id="UPA00219"/>
<organism evidence="14 15">
    <name type="scientific">Bacillus coahuilensis p1.1.43</name>
    <dbReference type="NCBI Taxonomy" id="1150625"/>
    <lineage>
        <taxon>Bacteria</taxon>
        <taxon>Bacillati</taxon>
        <taxon>Bacillota</taxon>
        <taxon>Bacilli</taxon>
        <taxon>Bacillales</taxon>
        <taxon>Bacillaceae</taxon>
        <taxon>Bacillus</taxon>
    </lineage>
</organism>
<keyword evidence="4 10" id="KW-0436">Ligase</keyword>
<feature type="domain" description="Mur ligase central" evidence="13">
    <location>
        <begin position="112"/>
        <end position="317"/>
    </location>
</feature>
<evidence type="ECO:0000256" key="8">
    <source>
        <dbReference type="ARBA" id="ARBA00022984"/>
    </source>
</evidence>
<dbReference type="GO" id="GO:0000287">
    <property type="term" value="F:magnesium ion binding"/>
    <property type="evidence" value="ECO:0007669"/>
    <property type="project" value="UniProtKB-UniRule"/>
</dbReference>
<dbReference type="SUPFAM" id="SSF53623">
    <property type="entry name" value="MurD-like peptide ligases, catalytic domain"/>
    <property type="match status" value="1"/>
</dbReference>
<evidence type="ECO:0000313" key="15">
    <source>
        <dbReference type="Proteomes" id="UP000074108"/>
    </source>
</evidence>
<sequence length="496" mass="55275">MKLSHLLKDLTQYTLTGNPTIEISQIEMDSRRVKNQCMYICVPGIEGFLADRHDYIDQAIENGAHAILVEKEVDVPSHITVVRVEDVRFAFSKIAAVFHNEAYKQLKIIGLTGTNGKTTTTFLVEKLLNDAGLKTGLMGNLGTKINGIMYPTELNTQEPHTLHRNFAKMVEGDMEYCVMEVSSQGIDMGRMKGVPFYRGILTNLTHDHLDYHGTVDHYMHSKSQLFTHLEEFEGDKPLAILNKDDDSYAYFKNASKGETISYGIDQDSIVQASELHFNKNGIHFKVTNKRSLEEQEIHLPLVGKFNVYNALAAITVAYTVGVTLEESKRSLENLSQIPGRMESFTTANGVTVIVDYAHTPDALENVLQSLKSSLDGKLITVVGCGGNRDENKRPIMGKIAAECSDYVYFTSDNPRFEQPEQILEGMVAGAKEVKGDPNYTTIIDRKEAIRKAILNAHKGDVILIAGKGHETYQEINGVKYDFSDKEVAISVSNTIQ</sequence>
<evidence type="ECO:0000256" key="11">
    <source>
        <dbReference type="RuleBase" id="RU004135"/>
    </source>
</evidence>
<keyword evidence="10" id="KW-0460">Magnesium</keyword>
<reference evidence="14 15" key="1">
    <citation type="journal article" date="2016" name="Front. Microbiol.">
        <title>Microevolution Analysis of Bacillus coahuilensis Unveils Differences in Phosphorus Acquisition Strategies and Their Regulation.</title>
        <authorList>
            <person name="Gomez-Lunar Z."/>
            <person name="Hernandez-Gonzalez I."/>
            <person name="Rodriguez-Torres M.D."/>
            <person name="Souza V."/>
            <person name="Olmedo-Alvarez G."/>
        </authorList>
    </citation>
    <scope>NUCLEOTIDE SEQUENCE [LARGE SCALE GENOMIC DNA]</scope>
    <source>
        <strain evidence="15">p1.1.43</strain>
    </source>
</reference>
<evidence type="ECO:0000256" key="5">
    <source>
        <dbReference type="ARBA" id="ARBA00022741"/>
    </source>
</evidence>
<dbReference type="InterPro" id="IPR036565">
    <property type="entry name" value="Mur-like_cat_sf"/>
</dbReference>
<comment type="similarity">
    <text evidence="2 10">Belongs to the MurCDEF family. MurE subfamily.</text>
</comment>
<dbReference type="GO" id="GO:0051301">
    <property type="term" value="P:cell division"/>
    <property type="evidence" value="ECO:0007669"/>
    <property type="project" value="UniProtKB-KW"/>
</dbReference>
<dbReference type="RefSeq" id="WP_059350461.1">
    <property type="nucleotide sequence ID" value="NZ_LDYG01000019.1"/>
</dbReference>
<evidence type="ECO:0000256" key="3">
    <source>
        <dbReference type="ARBA" id="ARBA00022490"/>
    </source>
</evidence>
<evidence type="ECO:0000256" key="1">
    <source>
        <dbReference type="ARBA" id="ARBA00004752"/>
    </source>
</evidence>
<dbReference type="Gene3D" id="3.40.1190.10">
    <property type="entry name" value="Mur-like, catalytic domain"/>
    <property type="match status" value="1"/>
</dbReference>
<dbReference type="PANTHER" id="PTHR23135">
    <property type="entry name" value="MUR LIGASE FAMILY MEMBER"/>
    <property type="match status" value="1"/>
</dbReference>
<feature type="short sequence motif" description="Meso-diaminopimelate recognition motif" evidence="10">
    <location>
        <begin position="412"/>
        <end position="415"/>
    </location>
</feature>
<comment type="catalytic activity">
    <reaction evidence="10">
        <text>UDP-N-acetyl-alpha-D-muramoyl-L-alanyl-D-glutamate + meso-2,6-diaminopimelate + ATP = UDP-N-acetyl-alpha-D-muramoyl-L-alanyl-gamma-D-glutamyl-meso-2,6-diaminopimelate + ADP + phosphate + H(+)</text>
        <dbReference type="Rhea" id="RHEA:23676"/>
        <dbReference type="ChEBI" id="CHEBI:15378"/>
        <dbReference type="ChEBI" id="CHEBI:30616"/>
        <dbReference type="ChEBI" id="CHEBI:43474"/>
        <dbReference type="ChEBI" id="CHEBI:57791"/>
        <dbReference type="ChEBI" id="CHEBI:83900"/>
        <dbReference type="ChEBI" id="CHEBI:83905"/>
        <dbReference type="ChEBI" id="CHEBI:456216"/>
        <dbReference type="EC" id="6.3.2.13"/>
    </reaction>
</comment>
<gene>
    <name evidence="10" type="primary">murE</name>
    <name evidence="14" type="ORF">Q75_03955</name>
</gene>
<feature type="modified residue" description="N6-carboxylysine" evidence="10">
    <location>
        <position position="222"/>
    </location>
</feature>
<evidence type="ECO:0000256" key="10">
    <source>
        <dbReference type="HAMAP-Rule" id="MF_00208"/>
    </source>
</evidence>
<dbReference type="InterPro" id="IPR013221">
    <property type="entry name" value="Mur_ligase_cen"/>
</dbReference>
<feature type="binding site" evidence="10">
    <location>
        <position position="388"/>
    </location>
    <ligand>
        <name>meso-2,6-diaminopimelate</name>
        <dbReference type="ChEBI" id="CHEBI:57791"/>
    </ligand>
</feature>
<keyword evidence="6 10" id="KW-0067">ATP-binding</keyword>
<keyword evidence="10 11" id="KW-0131">Cell cycle</keyword>
<dbReference type="InterPro" id="IPR035911">
    <property type="entry name" value="MurE/MurF_N"/>
</dbReference>
<evidence type="ECO:0000313" key="14">
    <source>
        <dbReference type="EMBL" id="KUP07920.1"/>
    </source>
</evidence>
<comment type="PTM">
    <text evidence="10">Carboxylation is probably crucial for Mg(2+) binding and, consequently, for the gamma-phosphate positioning of ATP.</text>
</comment>
<proteinExistence type="inferred from homology"/>
<keyword evidence="10 11" id="KW-0132">Cell division</keyword>
<dbReference type="GO" id="GO:0009252">
    <property type="term" value="P:peptidoglycan biosynthetic process"/>
    <property type="evidence" value="ECO:0007669"/>
    <property type="project" value="UniProtKB-UniRule"/>
</dbReference>
<dbReference type="PROSITE" id="PS01011">
    <property type="entry name" value="FOLYLPOLYGLU_SYNT_1"/>
    <property type="match status" value="1"/>
</dbReference>
<dbReference type="GO" id="GO:0005524">
    <property type="term" value="F:ATP binding"/>
    <property type="evidence" value="ECO:0007669"/>
    <property type="project" value="UniProtKB-UniRule"/>
</dbReference>
<protein>
    <recommendedName>
        <fullName evidence="10">UDP-N-acetylmuramoyl-L-alanyl-D-glutamate--2,6-diaminopimelate ligase</fullName>
        <ecNumber evidence="10">6.3.2.13</ecNumber>
    </recommendedName>
    <alternativeName>
        <fullName evidence="10">Meso-A2pm-adding enzyme</fullName>
    </alternativeName>
    <alternativeName>
        <fullName evidence="10">Meso-diaminopimelate-adding enzyme</fullName>
    </alternativeName>
    <alternativeName>
        <fullName evidence="10">UDP-MurNAc-L-Ala-D-Glu:meso-diaminopimelate ligase</fullName>
    </alternativeName>
    <alternativeName>
        <fullName evidence="10">UDP-MurNAc-tripeptide synthetase</fullName>
    </alternativeName>
    <alternativeName>
        <fullName evidence="10">UDP-N-acetylmuramyl-tripeptide synthetase</fullName>
    </alternativeName>
</protein>
<keyword evidence="3 10" id="KW-0963">Cytoplasm</keyword>
<feature type="binding site" evidence="10">
    <location>
        <begin position="412"/>
        <end position="415"/>
    </location>
    <ligand>
        <name>meso-2,6-diaminopimelate</name>
        <dbReference type="ChEBI" id="CHEBI:57791"/>
    </ligand>
</feature>
<comment type="function">
    <text evidence="10">Catalyzes the addition of meso-diaminopimelic acid to the nucleotide precursor UDP-N-acetylmuramoyl-L-alanyl-D-glutamate (UMAG) in the biosynthesis of bacterial cell-wall peptidoglycan.</text>
</comment>
<dbReference type="GO" id="GO:0008765">
    <property type="term" value="F:UDP-N-acetylmuramoylalanyl-D-glutamate-2,6-diaminopimelate ligase activity"/>
    <property type="evidence" value="ECO:0007669"/>
    <property type="project" value="UniProtKB-UniRule"/>
</dbReference>
<dbReference type="Proteomes" id="UP000074108">
    <property type="component" value="Unassembled WGS sequence"/>
</dbReference>
<dbReference type="STRING" id="1150625.Q75_03955"/>
<dbReference type="OrthoDB" id="9800958at2"/>
<comment type="caution">
    <text evidence="14">The sequence shown here is derived from an EMBL/GenBank/DDBJ whole genome shotgun (WGS) entry which is preliminary data.</text>
</comment>
<dbReference type="GO" id="GO:0005737">
    <property type="term" value="C:cytoplasm"/>
    <property type="evidence" value="ECO:0007669"/>
    <property type="project" value="UniProtKB-SubCell"/>
</dbReference>
<dbReference type="EC" id="6.3.2.13" evidence="10"/>
<dbReference type="Gene3D" id="3.90.190.20">
    <property type="entry name" value="Mur ligase, C-terminal domain"/>
    <property type="match status" value="1"/>
</dbReference>
<feature type="domain" description="Mur ligase C-terminal" evidence="12">
    <location>
        <begin position="339"/>
        <end position="468"/>
    </location>
</feature>
<dbReference type="GO" id="GO:0004326">
    <property type="term" value="F:tetrahydrofolylpolyglutamate synthase activity"/>
    <property type="evidence" value="ECO:0007669"/>
    <property type="project" value="InterPro"/>
</dbReference>
<evidence type="ECO:0000256" key="6">
    <source>
        <dbReference type="ARBA" id="ARBA00022840"/>
    </source>
</evidence>
<dbReference type="NCBIfam" id="TIGR01085">
    <property type="entry name" value="murE"/>
    <property type="match status" value="1"/>
</dbReference>
<evidence type="ECO:0000259" key="13">
    <source>
        <dbReference type="Pfam" id="PF08245"/>
    </source>
</evidence>
<dbReference type="InterPro" id="IPR036615">
    <property type="entry name" value="Mur_ligase_C_dom_sf"/>
</dbReference>
<feature type="binding site" evidence="10">
    <location>
        <position position="470"/>
    </location>
    <ligand>
        <name>meso-2,6-diaminopimelate</name>
        <dbReference type="ChEBI" id="CHEBI:57791"/>
    </ligand>
</feature>
<dbReference type="Gene3D" id="3.40.1390.10">
    <property type="entry name" value="MurE/MurF, N-terminal domain"/>
    <property type="match status" value="1"/>
</dbReference>
<dbReference type="PANTHER" id="PTHR23135:SF4">
    <property type="entry name" value="UDP-N-ACETYLMURAMOYL-L-ALANYL-D-GLUTAMATE--2,6-DIAMINOPIMELATE LIGASE MURE HOMOLOG, CHLOROPLASTIC"/>
    <property type="match status" value="1"/>
</dbReference>
<comment type="caution">
    <text evidence="10">Lacks conserved residue(s) required for the propagation of feature annotation.</text>
</comment>
<keyword evidence="15" id="KW-1185">Reference proteome</keyword>
<dbReference type="NCBIfam" id="NF001126">
    <property type="entry name" value="PRK00139.1-4"/>
    <property type="match status" value="1"/>
</dbReference>
<evidence type="ECO:0000259" key="12">
    <source>
        <dbReference type="Pfam" id="PF02875"/>
    </source>
</evidence>
<evidence type="ECO:0000256" key="7">
    <source>
        <dbReference type="ARBA" id="ARBA00022960"/>
    </source>
</evidence>
<dbReference type="SUPFAM" id="SSF63418">
    <property type="entry name" value="MurE/MurF N-terminal domain"/>
    <property type="match status" value="1"/>
</dbReference>
<keyword evidence="9 10" id="KW-0961">Cell wall biogenesis/degradation</keyword>
<dbReference type="AlphaFoldDB" id="A0A147KAV2"/>
<comment type="subcellular location">
    <subcellularLocation>
        <location evidence="10 11">Cytoplasm</location>
    </subcellularLocation>
</comment>
<dbReference type="PATRIC" id="fig|1150625.3.peg.826"/>
<evidence type="ECO:0000256" key="4">
    <source>
        <dbReference type="ARBA" id="ARBA00022598"/>
    </source>
</evidence>
<dbReference type="EMBL" id="LDYG01000019">
    <property type="protein sequence ID" value="KUP07920.1"/>
    <property type="molecule type" value="Genomic_DNA"/>
</dbReference>
<keyword evidence="7 10" id="KW-0133">Cell shape</keyword>
<feature type="binding site" evidence="10">
    <location>
        <position position="466"/>
    </location>
    <ligand>
        <name>meso-2,6-diaminopimelate</name>
        <dbReference type="ChEBI" id="CHEBI:57791"/>
    </ligand>
</feature>
<dbReference type="HAMAP" id="MF_00208">
    <property type="entry name" value="MurE"/>
    <property type="match status" value="1"/>
</dbReference>
<dbReference type="InterPro" id="IPR005761">
    <property type="entry name" value="UDP-N-AcMur-Glu-dNH2Pim_ligase"/>
</dbReference>
<comment type="cofactor">
    <cofactor evidence="10">
        <name>Mg(2+)</name>
        <dbReference type="ChEBI" id="CHEBI:18420"/>
    </cofactor>
</comment>
<dbReference type="Pfam" id="PF08245">
    <property type="entry name" value="Mur_ligase_M"/>
    <property type="match status" value="1"/>
</dbReference>
<name>A0A147KAV2_9BACI</name>
<dbReference type="InterPro" id="IPR018109">
    <property type="entry name" value="Folylpolyglutamate_synth_CS"/>
</dbReference>
<dbReference type="SUPFAM" id="SSF53244">
    <property type="entry name" value="MurD-like peptide ligases, peptide-binding domain"/>
    <property type="match status" value="1"/>
</dbReference>
<accession>A0A147KAV2</accession>
<keyword evidence="5 10" id="KW-0547">Nucleotide-binding</keyword>
<feature type="binding site" evidence="10">
    <location>
        <position position="182"/>
    </location>
    <ligand>
        <name>UDP-N-acetyl-alpha-D-muramoyl-L-alanyl-D-glutamate</name>
        <dbReference type="ChEBI" id="CHEBI:83900"/>
    </ligand>
</feature>
<dbReference type="InterPro" id="IPR004101">
    <property type="entry name" value="Mur_ligase_C"/>
</dbReference>
<dbReference type="GO" id="GO:0071555">
    <property type="term" value="P:cell wall organization"/>
    <property type="evidence" value="ECO:0007669"/>
    <property type="project" value="UniProtKB-KW"/>
</dbReference>
<dbReference type="Pfam" id="PF02875">
    <property type="entry name" value="Mur_ligase_C"/>
    <property type="match status" value="1"/>
</dbReference>
<feature type="binding site" evidence="10">
    <location>
        <position position="190"/>
    </location>
    <ligand>
        <name>UDP-N-acetyl-alpha-D-muramoyl-L-alanyl-D-glutamate</name>
        <dbReference type="ChEBI" id="CHEBI:83900"/>
    </ligand>
</feature>
<keyword evidence="8 10" id="KW-0573">Peptidoglycan synthesis</keyword>